<evidence type="ECO:0000256" key="5">
    <source>
        <dbReference type="ARBA" id="ARBA00022840"/>
    </source>
</evidence>
<dbReference type="Proteomes" id="UP000820977">
    <property type="component" value="Unassembled WGS sequence"/>
</dbReference>
<evidence type="ECO:0000256" key="3">
    <source>
        <dbReference type="ARBA" id="ARBA00022741"/>
    </source>
</evidence>
<feature type="domain" description="Four-carbon acid sugar kinase nucleotide binding" evidence="8">
    <location>
        <begin position="289"/>
        <end position="364"/>
    </location>
</feature>
<dbReference type="SUPFAM" id="SSF142764">
    <property type="entry name" value="YgbK-like"/>
    <property type="match status" value="1"/>
</dbReference>
<evidence type="ECO:0000256" key="2">
    <source>
        <dbReference type="ARBA" id="ARBA00022679"/>
    </source>
</evidence>
<reference evidence="9 10" key="1">
    <citation type="submission" date="2020-05" db="EMBL/GenBank/DDBJ databases">
        <title>Distinct polysaccharide utilization as determinants for interspecies competition between intestinal Prevotella spp.</title>
        <authorList>
            <person name="Galvez E.J.C."/>
            <person name="Iljazovic A."/>
            <person name="Strowig T."/>
        </authorList>
    </citation>
    <scope>NUCLEOTIDE SEQUENCE [LARGE SCALE GENOMIC DNA]</scope>
    <source>
        <strain evidence="9 10">PCHR</strain>
    </source>
</reference>
<evidence type="ECO:0000259" key="7">
    <source>
        <dbReference type="Pfam" id="PF07005"/>
    </source>
</evidence>
<name>A0ABX2B2Y4_9BACT</name>
<keyword evidence="2" id="KW-0808">Transferase</keyword>
<proteinExistence type="inferred from homology"/>
<dbReference type="EMBL" id="JABKKJ010000004">
    <property type="protein sequence ID" value="NPE24772.1"/>
    <property type="molecule type" value="Genomic_DNA"/>
</dbReference>
<keyword evidence="6" id="KW-0119">Carbohydrate metabolism</keyword>
<evidence type="ECO:0000256" key="1">
    <source>
        <dbReference type="ARBA" id="ARBA00005715"/>
    </source>
</evidence>
<accession>A0ABX2B2Y4</accession>
<keyword evidence="4" id="KW-0418">Kinase</keyword>
<evidence type="ECO:0000259" key="8">
    <source>
        <dbReference type="Pfam" id="PF17042"/>
    </source>
</evidence>
<evidence type="ECO:0000256" key="6">
    <source>
        <dbReference type="ARBA" id="ARBA00023277"/>
    </source>
</evidence>
<comment type="similarity">
    <text evidence="1">Belongs to the four-carbon acid sugar kinase family.</text>
</comment>
<evidence type="ECO:0000313" key="10">
    <source>
        <dbReference type="Proteomes" id="UP000820977"/>
    </source>
</evidence>
<dbReference type="Gene3D" id="3.40.980.20">
    <property type="entry name" value="Four-carbon acid sugar kinase, nucleotide binding domain"/>
    <property type="match status" value="1"/>
</dbReference>
<dbReference type="Pfam" id="PF17042">
    <property type="entry name" value="NBD_C"/>
    <property type="match status" value="1"/>
</dbReference>
<feature type="domain" description="Four-carbon acid sugar kinase N-terminal" evidence="7">
    <location>
        <begin position="2"/>
        <end position="166"/>
    </location>
</feature>
<protein>
    <recommendedName>
        <fullName evidence="11">Four-carbon acid sugar kinase family protein</fullName>
    </recommendedName>
</protein>
<dbReference type="Pfam" id="PF07005">
    <property type="entry name" value="SBD_N"/>
    <property type="match status" value="1"/>
</dbReference>
<keyword evidence="10" id="KW-1185">Reference proteome</keyword>
<keyword evidence="5" id="KW-0067">ATP-binding</keyword>
<keyword evidence="3" id="KW-0547">Nucleotide-binding</keyword>
<comment type="caution">
    <text evidence="9">The sequence shown here is derived from an EMBL/GenBank/DDBJ whole genome shotgun (WGS) entry which is preliminary data.</text>
</comment>
<dbReference type="InterPro" id="IPR037051">
    <property type="entry name" value="4-carb_acid_sugar_kinase_N_sf"/>
</dbReference>
<gene>
    <name evidence="9" type="ORF">HPS54_04435</name>
</gene>
<evidence type="ECO:0000313" key="9">
    <source>
        <dbReference type="EMBL" id="NPE24772.1"/>
    </source>
</evidence>
<dbReference type="InterPro" id="IPR031475">
    <property type="entry name" value="NBD_C"/>
</dbReference>
<dbReference type="InterPro" id="IPR042213">
    <property type="entry name" value="NBD_C_sf"/>
</dbReference>
<dbReference type="InterPro" id="IPR010737">
    <property type="entry name" value="4-carb_acid_sugar_kinase_N"/>
</dbReference>
<evidence type="ECO:0000256" key="4">
    <source>
        <dbReference type="ARBA" id="ARBA00022777"/>
    </source>
</evidence>
<organism evidence="9 10">
    <name type="scientific">Xylanibacter caecicola</name>
    <dbReference type="NCBI Taxonomy" id="2736294"/>
    <lineage>
        <taxon>Bacteria</taxon>
        <taxon>Pseudomonadati</taxon>
        <taxon>Bacteroidota</taxon>
        <taxon>Bacteroidia</taxon>
        <taxon>Bacteroidales</taxon>
        <taxon>Prevotellaceae</taxon>
        <taxon>Xylanibacter</taxon>
    </lineage>
</organism>
<dbReference type="Gene3D" id="3.40.50.10840">
    <property type="entry name" value="Putative sugar-binding, N-terminal domain"/>
    <property type="match status" value="1"/>
</dbReference>
<dbReference type="RefSeq" id="WP_172344264.1">
    <property type="nucleotide sequence ID" value="NZ_CASYYZ010000043.1"/>
</dbReference>
<evidence type="ECO:0008006" key="11">
    <source>
        <dbReference type="Google" id="ProtNLM"/>
    </source>
</evidence>
<sequence length="372" mass="40337">MIIVIADDVTGAAEMAGVALRNGLDVQFITEISCDLPDTDVLVMATDTRSFSRQEAVDTVRHIAGYLNEKRNISVFKKTDSVLRGHVMAELETLAASLGYSSTILLPQNPSKDRIISNGIYYIDSTPLHETSFSYDPEFPAMTSCVEDIAKGSVSMPLNEVPQQNRVNIGDAADLEELRIQVGKVGKDSLVAGGADTFNLFLNRPDIKKKSGTDPVINTINSGKTLVICGSTQSKSLIAMPYFKRCSSAEEGMPLDVFHGSPADKWLDALCRSYAEHQALIIKIGHEATGGKEYAVRLRNLMSAATASLINKEKPGLLVIEGGATAFAVLKALHWNVFNVKKELSPGVVCLTYGDTDIILKPGSYPWGCMFE</sequence>